<evidence type="ECO:0000256" key="5">
    <source>
        <dbReference type="SAM" id="Phobius"/>
    </source>
</evidence>
<keyword evidence="3 5" id="KW-1133">Transmembrane helix</keyword>
<dbReference type="PANTHER" id="PTHR37422:SF13">
    <property type="entry name" value="LIPOPOLYSACCHARIDE BIOSYNTHESIS PROTEIN PA4999-RELATED"/>
    <property type="match status" value="1"/>
</dbReference>
<sequence length="394" mass="45272">MTSIRIKQFSEKNYIFFYQLFLLLSAIFCGYTKVNNIYHLSLILLGITLFTDNKKLIRLFLEDTAFRRGLTITAVFLMYFCLSTFWSDNPRDFISAITHSLYLLGFLFIYRQACLNGKKTGILLFALAGIMILLLLTFYCVDKKSILTNRLMVSFFAAPSNVIDLAGYFCIGIFLCLIIIRDTNNKWFYLPIPFLFIGVILTQSRGPLLSFVVSLLPLLLMKPAIRKQHIVIFLIFIIMLASFIVMMNFEYILFNRFETAYQQSFIRVGIWAHTLDMVQIHPFFGWGFNKELHFLNSLNAPVKTTHSLYLSTLLKGGIAGLFLLGGVLSYGLYMAKKHLADRQGFEAALFLFMIFFFTTQGMFIISNPGVTWYLFWFPLAVILSPPGKQTPLSV</sequence>
<evidence type="ECO:0000313" key="8">
    <source>
        <dbReference type="Proteomes" id="UP000294555"/>
    </source>
</evidence>
<feature type="transmembrane region" description="Helical" evidence="5">
    <location>
        <begin position="65"/>
        <end position="87"/>
    </location>
</feature>
<dbReference type="RefSeq" id="WP_165934201.1">
    <property type="nucleotide sequence ID" value="NZ_SJOI01000001.1"/>
</dbReference>
<dbReference type="InterPro" id="IPR051533">
    <property type="entry name" value="WaaL-like"/>
</dbReference>
<proteinExistence type="predicted"/>
<dbReference type="InterPro" id="IPR007016">
    <property type="entry name" value="O-antigen_ligase-rel_domated"/>
</dbReference>
<keyword evidence="7" id="KW-0436">Ligase</keyword>
<feature type="transmembrane region" description="Helical" evidence="5">
    <location>
        <begin position="308"/>
        <end position="333"/>
    </location>
</feature>
<keyword evidence="4 5" id="KW-0472">Membrane</keyword>
<comment type="subcellular location">
    <subcellularLocation>
        <location evidence="1">Membrane</location>
        <topology evidence="1">Multi-pass membrane protein</topology>
    </subcellularLocation>
</comment>
<feature type="transmembrane region" description="Helical" evidence="5">
    <location>
        <begin position="122"/>
        <end position="141"/>
    </location>
</feature>
<keyword evidence="8" id="KW-1185">Reference proteome</keyword>
<accession>A0A4R1NDQ2</accession>
<evidence type="ECO:0000256" key="4">
    <source>
        <dbReference type="ARBA" id="ARBA00023136"/>
    </source>
</evidence>
<dbReference type="EMBL" id="SJOI01000001">
    <property type="protein sequence ID" value="TCL05562.1"/>
    <property type="molecule type" value="Genomic_DNA"/>
</dbReference>
<feature type="transmembrane region" description="Helical" evidence="5">
    <location>
        <begin position="265"/>
        <end position="288"/>
    </location>
</feature>
<evidence type="ECO:0000259" key="6">
    <source>
        <dbReference type="Pfam" id="PF04932"/>
    </source>
</evidence>
<feature type="transmembrane region" description="Helical" evidence="5">
    <location>
        <begin position="192"/>
        <end position="218"/>
    </location>
</feature>
<evidence type="ECO:0000313" key="7">
    <source>
        <dbReference type="EMBL" id="TCL05562.1"/>
    </source>
</evidence>
<comment type="caution">
    <text evidence="7">The sequence shown here is derived from an EMBL/GenBank/DDBJ whole genome shotgun (WGS) entry which is preliminary data.</text>
</comment>
<dbReference type="GO" id="GO:0016874">
    <property type="term" value="F:ligase activity"/>
    <property type="evidence" value="ECO:0007669"/>
    <property type="project" value="UniProtKB-KW"/>
</dbReference>
<evidence type="ECO:0000256" key="2">
    <source>
        <dbReference type="ARBA" id="ARBA00022692"/>
    </source>
</evidence>
<feature type="transmembrane region" description="Helical" evidence="5">
    <location>
        <begin position="230"/>
        <end position="253"/>
    </location>
</feature>
<dbReference type="AlphaFoldDB" id="A0A4R1NDQ2"/>
<feature type="transmembrane region" description="Helical" evidence="5">
    <location>
        <begin position="161"/>
        <end position="180"/>
    </location>
</feature>
<organism evidence="7 8">
    <name type="scientific">Sodalis ligni</name>
    <dbReference type="NCBI Taxonomy" id="2697027"/>
    <lineage>
        <taxon>Bacteria</taxon>
        <taxon>Pseudomonadati</taxon>
        <taxon>Pseudomonadota</taxon>
        <taxon>Gammaproteobacteria</taxon>
        <taxon>Enterobacterales</taxon>
        <taxon>Bruguierivoracaceae</taxon>
        <taxon>Sodalis</taxon>
    </lineage>
</organism>
<name>A0A4R1NDQ2_9GAMM</name>
<feature type="transmembrane region" description="Helical" evidence="5">
    <location>
        <begin position="345"/>
        <end position="364"/>
    </location>
</feature>
<dbReference type="Pfam" id="PF04932">
    <property type="entry name" value="Wzy_C"/>
    <property type="match status" value="1"/>
</dbReference>
<feature type="transmembrane region" description="Helical" evidence="5">
    <location>
        <begin position="12"/>
        <end position="31"/>
    </location>
</feature>
<reference evidence="7 8" key="1">
    <citation type="submission" date="2019-02" db="EMBL/GenBank/DDBJ databases">
        <title>Investigation of anaerobic lignin degradation for improved lignocellulosic biofuels.</title>
        <authorList>
            <person name="Deangelis K."/>
        </authorList>
    </citation>
    <scope>NUCLEOTIDE SEQUENCE [LARGE SCALE GENOMIC DNA]</scope>
    <source>
        <strain evidence="7 8">159R</strain>
    </source>
</reference>
<keyword evidence="2 5" id="KW-0812">Transmembrane</keyword>
<evidence type="ECO:0000256" key="1">
    <source>
        <dbReference type="ARBA" id="ARBA00004141"/>
    </source>
</evidence>
<feature type="transmembrane region" description="Helical" evidence="5">
    <location>
        <begin position="93"/>
        <end position="110"/>
    </location>
</feature>
<dbReference type="PANTHER" id="PTHR37422">
    <property type="entry name" value="TEICHURONIC ACID BIOSYNTHESIS PROTEIN TUAE"/>
    <property type="match status" value="1"/>
</dbReference>
<protein>
    <submittedName>
        <fullName evidence="7">O-antigen ligase</fullName>
    </submittedName>
</protein>
<dbReference type="Proteomes" id="UP000294555">
    <property type="component" value="Unassembled WGS sequence"/>
</dbReference>
<evidence type="ECO:0000256" key="3">
    <source>
        <dbReference type="ARBA" id="ARBA00022989"/>
    </source>
</evidence>
<gene>
    <name evidence="7" type="ORF">EZJ58_3758</name>
</gene>
<dbReference type="GO" id="GO:0016020">
    <property type="term" value="C:membrane"/>
    <property type="evidence" value="ECO:0007669"/>
    <property type="project" value="UniProtKB-SubCell"/>
</dbReference>
<feature type="transmembrane region" description="Helical" evidence="5">
    <location>
        <begin position="37"/>
        <end position="53"/>
    </location>
</feature>
<feature type="domain" description="O-antigen ligase-related" evidence="6">
    <location>
        <begin position="194"/>
        <end position="324"/>
    </location>
</feature>